<gene>
    <name evidence="1" type="ORF">NQU54_47290</name>
</gene>
<organism evidence="1 2">
    <name type="scientific">Streptomyces malaysiensis subsp. samsunensis</name>
    <dbReference type="NCBI Taxonomy" id="459658"/>
    <lineage>
        <taxon>Bacteria</taxon>
        <taxon>Bacillati</taxon>
        <taxon>Actinomycetota</taxon>
        <taxon>Actinomycetes</taxon>
        <taxon>Kitasatosporales</taxon>
        <taxon>Streptomycetaceae</taxon>
        <taxon>Streptomyces</taxon>
        <taxon>Streptomyces violaceusniger group</taxon>
    </lineage>
</organism>
<comment type="caution">
    <text evidence="1">The sequence shown here is derived from an EMBL/GenBank/DDBJ whole genome shotgun (WGS) entry which is preliminary data.</text>
</comment>
<sequence>MAWQVIWWIWSHLHTAALDVFLRPVDMVEVLAVARDDLGPGGREPTVELSEDLPDVLGDAALLTRVVTNPVAYGCGAVPPVCRRRWRWAHCSCSYAQCPVPPAVRS</sequence>
<dbReference type="EMBL" id="JANIIC010000130">
    <property type="protein sequence ID" value="MCQ8836403.1"/>
    <property type="molecule type" value="Genomic_DNA"/>
</dbReference>
<keyword evidence="2" id="KW-1185">Reference proteome</keyword>
<dbReference type="Proteomes" id="UP001142400">
    <property type="component" value="Unassembled WGS sequence"/>
</dbReference>
<reference evidence="1" key="1">
    <citation type="submission" date="2022-06" db="EMBL/GenBank/DDBJ databases">
        <title>WGS of actinobacteria.</title>
        <authorList>
            <person name="Thawai C."/>
        </authorList>
    </citation>
    <scope>NUCLEOTIDE SEQUENCE</scope>
    <source>
        <strain evidence="1">DSM 42010</strain>
    </source>
</reference>
<evidence type="ECO:0000313" key="2">
    <source>
        <dbReference type="Proteomes" id="UP001142400"/>
    </source>
</evidence>
<protein>
    <submittedName>
        <fullName evidence="1">Uncharacterized protein</fullName>
    </submittedName>
</protein>
<dbReference type="AlphaFoldDB" id="A0A9X2M6M4"/>
<name>A0A9X2M6M4_STRMQ</name>
<evidence type="ECO:0000313" key="1">
    <source>
        <dbReference type="EMBL" id="MCQ8836403.1"/>
    </source>
</evidence>
<proteinExistence type="predicted"/>
<dbReference type="RefSeq" id="WP_257636437.1">
    <property type="nucleotide sequence ID" value="NZ_JANIIC010000130.1"/>
</dbReference>
<accession>A0A9X2M6M4</accession>